<keyword evidence="2" id="KW-1185">Reference proteome</keyword>
<accession>A0A9P5X4K1</accession>
<reference evidence="1" key="1">
    <citation type="submission" date="2020-11" db="EMBL/GenBank/DDBJ databases">
        <authorList>
            <consortium name="DOE Joint Genome Institute"/>
            <person name="Ahrendt S."/>
            <person name="Riley R."/>
            <person name="Andreopoulos W."/>
            <person name="Labutti K."/>
            <person name="Pangilinan J."/>
            <person name="Ruiz-Duenas F.J."/>
            <person name="Barrasa J.M."/>
            <person name="Sanchez-Garcia M."/>
            <person name="Camarero S."/>
            <person name="Miyauchi S."/>
            <person name="Serrano A."/>
            <person name="Linde D."/>
            <person name="Babiker R."/>
            <person name="Drula E."/>
            <person name="Ayuso-Fernandez I."/>
            <person name="Pacheco R."/>
            <person name="Padilla G."/>
            <person name="Ferreira P."/>
            <person name="Barriuso J."/>
            <person name="Kellner H."/>
            <person name="Castanera R."/>
            <person name="Alfaro M."/>
            <person name="Ramirez L."/>
            <person name="Pisabarro A.G."/>
            <person name="Kuo A."/>
            <person name="Tritt A."/>
            <person name="Lipzen A."/>
            <person name="He G."/>
            <person name="Yan M."/>
            <person name="Ng V."/>
            <person name="Cullen D."/>
            <person name="Martin F."/>
            <person name="Rosso M.-N."/>
            <person name="Henrissat B."/>
            <person name="Hibbett D."/>
            <person name="Martinez A.T."/>
            <person name="Grigoriev I.V."/>
        </authorList>
    </citation>
    <scope>NUCLEOTIDE SEQUENCE</scope>
    <source>
        <strain evidence="1">MF-IS2</strain>
    </source>
</reference>
<dbReference type="Proteomes" id="UP000807342">
    <property type="component" value="Unassembled WGS sequence"/>
</dbReference>
<dbReference type="EMBL" id="MU151385">
    <property type="protein sequence ID" value="KAF9444317.1"/>
    <property type="molecule type" value="Genomic_DNA"/>
</dbReference>
<sequence length="171" mass="19007">MRMSLCKSSTDDFTKVTRGTVVAGLYNAQLVFLGRGHGGVIPKLQFPNHSGILVTASAMFDHKNGRQPARYGFILTEWVPSGCLPEEDRNCYTFVLPSEQGFLTILNQYSALTASALVLGSRHVVVPKKYFQLGPVTAGQQHTWNIITPSSKQAIIEEHRGGFYECQYCHR</sequence>
<gene>
    <name evidence="1" type="ORF">P691DRAFT_786859</name>
</gene>
<comment type="caution">
    <text evidence="1">The sequence shown here is derived from an EMBL/GenBank/DDBJ whole genome shotgun (WGS) entry which is preliminary data.</text>
</comment>
<proteinExistence type="predicted"/>
<organism evidence="1 2">
    <name type="scientific">Macrolepiota fuliginosa MF-IS2</name>
    <dbReference type="NCBI Taxonomy" id="1400762"/>
    <lineage>
        <taxon>Eukaryota</taxon>
        <taxon>Fungi</taxon>
        <taxon>Dikarya</taxon>
        <taxon>Basidiomycota</taxon>
        <taxon>Agaricomycotina</taxon>
        <taxon>Agaricomycetes</taxon>
        <taxon>Agaricomycetidae</taxon>
        <taxon>Agaricales</taxon>
        <taxon>Agaricineae</taxon>
        <taxon>Agaricaceae</taxon>
        <taxon>Macrolepiota</taxon>
    </lineage>
</organism>
<dbReference type="AlphaFoldDB" id="A0A9P5X4K1"/>
<name>A0A9P5X4K1_9AGAR</name>
<evidence type="ECO:0000313" key="2">
    <source>
        <dbReference type="Proteomes" id="UP000807342"/>
    </source>
</evidence>
<evidence type="ECO:0000313" key="1">
    <source>
        <dbReference type="EMBL" id="KAF9444317.1"/>
    </source>
</evidence>
<protein>
    <submittedName>
        <fullName evidence="1">Uncharacterized protein</fullName>
    </submittedName>
</protein>